<protein>
    <submittedName>
        <fullName evidence="1">Uncharacterized protein</fullName>
    </submittedName>
</protein>
<feature type="non-terminal residue" evidence="1">
    <location>
        <position position="1"/>
    </location>
</feature>
<comment type="caution">
    <text evidence="1">The sequence shown here is derived from an EMBL/GenBank/DDBJ whole genome shotgun (WGS) entry which is preliminary data.</text>
</comment>
<accession>A0AAV5SDR9</accession>
<dbReference type="EMBL" id="BTSX01000001">
    <property type="protein sequence ID" value="GMS81213.1"/>
    <property type="molecule type" value="Genomic_DNA"/>
</dbReference>
<dbReference type="Proteomes" id="UP001432027">
    <property type="component" value="Unassembled WGS sequence"/>
</dbReference>
<name>A0AAV5SDR9_9BILA</name>
<gene>
    <name evidence="1" type="ORF">PENTCL1PPCAC_3388</name>
</gene>
<organism evidence="1 2">
    <name type="scientific">Pristionchus entomophagus</name>
    <dbReference type="NCBI Taxonomy" id="358040"/>
    <lineage>
        <taxon>Eukaryota</taxon>
        <taxon>Metazoa</taxon>
        <taxon>Ecdysozoa</taxon>
        <taxon>Nematoda</taxon>
        <taxon>Chromadorea</taxon>
        <taxon>Rhabditida</taxon>
        <taxon>Rhabditina</taxon>
        <taxon>Diplogasteromorpha</taxon>
        <taxon>Diplogasteroidea</taxon>
        <taxon>Neodiplogasteridae</taxon>
        <taxon>Pristionchus</taxon>
    </lineage>
</organism>
<keyword evidence="2" id="KW-1185">Reference proteome</keyword>
<sequence length="74" mass="8166">IQIPEKIPEGVFPPLSPSIPLVPVGKTTDGLTRWTCIDSTLKVDLEYEPENGGRQPVHAEYIDANNSKICFRSS</sequence>
<evidence type="ECO:0000313" key="1">
    <source>
        <dbReference type="EMBL" id="GMS81213.1"/>
    </source>
</evidence>
<evidence type="ECO:0000313" key="2">
    <source>
        <dbReference type="Proteomes" id="UP001432027"/>
    </source>
</evidence>
<feature type="non-terminal residue" evidence="1">
    <location>
        <position position="74"/>
    </location>
</feature>
<dbReference type="AlphaFoldDB" id="A0AAV5SDR9"/>
<proteinExistence type="predicted"/>
<reference evidence="1" key="1">
    <citation type="submission" date="2023-10" db="EMBL/GenBank/DDBJ databases">
        <title>Genome assembly of Pristionchus species.</title>
        <authorList>
            <person name="Yoshida K."/>
            <person name="Sommer R.J."/>
        </authorList>
    </citation>
    <scope>NUCLEOTIDE SEQUENCE</scope>
    <source>
        <strain evidence="1">RS0144</strain>
    </source>
</reference>